<comment type="caution">
    <text evidence="1">The sequence shown here is derived from an EMBL/GenBank/DDBJ whole genome shotgun (WGS) entry which is preliminary data.</text>
</comment>
<evidence type="ECO:0000313" key="1">
    <source>
        <dbReference type="EMBL" id="MCW6537512.1"/>
    </source>
</evidence>
<name>A0AA42CSP5_9SPHN</name>
<dbReference type="AlphaFoldDB" id="A0AA42CSP5"/>
<organism evidence="1 2">
    <name type="scientific">Sphingomonas lycopersici</name>
    <dbReference type="NCBI Taxonomy" id="2951807"/>
    <lineage>
        <taxon>Bacteria</taxon>
        <taxon>Pseudomonadati</taxon>
        <taxon>Pseudomonadota</taxon>
        <taxon>Alphaproteobacteria</taxon>
        <taxon>Sphingomonadales</taxon>
        <taxon>Sphingomonadaceae</taxon>
        <taxon>Sphingomonas</taxon>
    </lineage>
</organism>
<accession>A0AA42CSP5</accession>
<sequence>MTDAKEDAKLTSILKKPAFAGQGAAWKSAYTDYRVARGDPWALSPAAFSLSIKQKQLALYDNRKNGGPLKRIRQTVGILCCPMCGSPTTGTLDHYLPRDQYPEFSVLPCNLVPACGLCNSGAKGKIFKGGASPERFLHPYFDTVAGQEIWRVSVQPRYEAATFVPVASPTVPAAQLPAVRFHLANVFGPAFHTQMATYWSTLADEIRDNVEDLGLSYDNAWKLAQRSADRSLGVNGWRSALIRGVFADPPARAYVDGLAAKPKIP</sequence>
<evidence type="ECO:0000313" key="2">
    <source>
        <dbReference type="Proteomes" id="UP001165565"/>
    </source>
</evidence>
<dbReference type="Proteomes" id="UP001165565">
    <property type="component" value="Unassembled WGS sequence"/>
</dbReference>
<protein>
    <recommendedName>
        <fullName evidence="3">HNH endonuclease</fullName>
    </recommendedName>
</protein>
<reference evidence="1" key="1">
    <citation type="submission" date="2022-06" db="EMBL/GenBank/DDBJ databases">
        <title>Sphingomonas sp. nov. isolated from rhizosphere soil of tomato.</title>
        <authorList>
            <person name="Dong H."/>
            <person name="Gao R."/>
        </authorList>
    </citation>
    <scope>NUCLEOTIDE SEQUENCE</scope>
    <source>
        <strain evidence="1">MMSM24</strain>
    </source>
</reference>
<proteinExistence type="predicted"/>
<gene>
    <name evidence="1" type="ORF">NEE01_22255</name>
</gene>
<evidence type="ECO:0008006" key="3">
    <source>
        <dbReference type="Google" id="ProtNLM"/>
    </source>
</evidence>
<keyword evidence="2" id="KW-1185">Reference proteome</keyword>
<dbReference type="EMBL" id="JANFAV010000024">
    <property type="protein sequence ID" value="MCW6537512.1"/>
    <property type="molecule type" value="Genomic_DNA"/>
</dbReference>
<dbReference type="Gene3D" id="1.10.30.50">
    <property type="match status" value="1"/>
</dbReference>